<dbReference type="RefSeq" id="WP_158027527.1">
    <property type="nucleotide sequence ID" value="NZ_BMHG01000001.1"/>
</dbReference>
<dbReference type="Proteomes" id="UP000431744">
    <property type="component" value="Unassembled WGS sequence"/>
</dbReference>
<dbReference type="AlphaFoldDB" id="A0A6H9WRP5"/>
<reference evidence="1 2" key="1">
    <citation type="submission" date="2019-09" db="EMBL/GenBank/DDBJ databases">
        <title>Phylogeny of genus Pseudoclavibacter and closely related genus.</title>
        <authorList>
            <person name="Li Y."/>
        </authorList>
    </citation>
    <scope>NUCLEOTIDE SEQUENCE [LARGE SCALE GENOMIC DNA]</scope>
    <source>
        <strain evidence="1 2">EGI 60007</strain>
    </source>
</reference>
<sequence length="270" mass="29505">MHPEPINAHGPGLVGPTIATQGWYDALFLHWRIEPRATAALLPAGTEPDVFDGSTWVGLIAFRLRDARVWPGIGFGPFGTFVEINVRLYSVDVEGRRAVVFRSLDAPSLPAVLAARCLPGMRYVWAATGQRVEAGTIRYRSRRGRHGAGTRIDARVDPSTLANDPLSTFLTARWALHQRWLGRTLRLPTDHAPWRLHPARLLRLEDELVAAAGLPGVTERPPDSVLYSPGVRARFGIPASVRVDGGLGRNVHASGVDRLRASSLRSTLGT</sequence>
<gene>
    <name evidence="1" type="ORF">F8O04_01385</name>
</gene>
<evidence type="ECO:0000313" key="2">
    <source>
        <dbReference type="Proteomes" id="UP000431744"/>
    </source>
</evidence>
<name>A0A6H9WRP5_9MICO</name>
<comment type="caution">
    <text evidence="1">The sequence shown here is derived from an EMBL/GenBank/DDBJ whole genome shotgun (WGS) entry which is preliminary data.</text>
</comment>
<dbReference type="EMBL" id="WBJY01000001">
    <property type="protein sequence ID" value="KAB1648974.1"/>
    <property type="molecule type" value="Genomic_DNA"/>
</dbReference>
<protein>
    <submittedName>
        <fullName evidence="1">DUF2071 domain-containing protein</fullName>
    </submittedName>
</protein>
<dbReference type="InterPro" id="IPR018644">
    <property type="entry name" value="DUF2071"/>
</dbReference>
<accession>A0A6H9WRP5</accession>
<dbReference type="PANTHER" id="PTHR39186">
    <property type="entry name" value="DUF2071 FAMILY PROTEIN"/>
    <property type="match status" value="1"/>
</dbReference>
<organism evidence="1 2">
    <name type="scientific">Pseudoclavibacter endophyticus</name>
    <dbReference type="NCBI Taxonomy" id="1778590"/>
    <lineage>
        <taxon>Bacteria</taxon>
        <taxon>Bacillati</taxon>
        <taxon>Actinomycetota</taxon>
        <taxon>Actinomycetes</taxon>
        <taxon>Micrococcales</taxon>
        <taxon>Microbacteriaceae</taxon>
        <taxon>Pseudoclavibacter</taxon>
    </lineage>
</organism>
<dbReference type="InterPro" id="IPR023375">
    <property type="entry name" value="ADC_dom_sf"/>
</dbReference>
<evidence type="ECO:0000313" key="1">
    <source>
        <dbReference type="EMBL" id="KAB1648974.1"/>
    </source>
</evidence>
<proteinExistence type="predicted"/>
<keyword evidence="2" id="KW-1185">Reference proteome</keyword>
<dbReference type="OrthoDB" id="150993at2"/>
<dbReference type="SUPFAM" id="SSF160104">
    <property type="entry name" value="Acetoacetate decarboxylase-like"/>
    <property type="match status" value="1"/>
</dbReference>
<dbReference type="PANTHER" id="PTHR39186:SF1">
    <property type="entry name" value="DUF2071 DOMAIN-CONTAINING PROTEIN"/>
    <property type="match status" value="1"/>
</dbReference>
<dbReference type="Pfam" id="PF09844">
    <property type="entry name" value="DUF2071"/>
    <property type="match status" value="1"/>
</dbReference>